<keyword evidence="3" id="KW-1185">Reference proteome</keyword>
<dbReference type="PANTHER" id="PTHR37844:SF1">
    <property type="entry name" value="CALCINEURIN-LIKE PHOSPHOESTERASE DOMAIN-CONTAINING PROTEIN"/>
    <property type="match status" value="1"/>
</dbReference>
<dbReference type="SUPFAM" id="SSF56300">
    <property type="entry name" value="Metallo-dependent phosphatases"/>
    <property type="match status" value="1"/>
</dbReference>
<name>A0A6L5XCX2_9BACT</name>
<dbReference type="Pfam" id="PF00149">
    <property type="entry name" value="Metallophos"/>
    <property type="match status" value="1"/>
</dbReference>
<reference evidence="2 3" key="1">
    <citation type="submission" date="2019-08" db="EMBL/GenBank/DDBJ databases">
        <title>In-depth cultivation of the pig gut microbiome towards novel bacterial diversity and tailored functional studies.</title>
        <authorList>
            <person name="Wylensek D."/>
            <person name="Hitch T.C.A."/>
            <person name="Clavel T."/>
        </authorList>
    </citation>
    <scope>NUCLEOTIDE SEQUENCE [LARGE SCALE GENOMIC DNA]</scope>
    <source>
        <strain evidence="2 3">Oil-RF-744-WCA-WT-10</strain>
    </source>
</reference>
<protein>
    <recommendedName>
        <fullName evidence="1">Calcineurin-like phosphoesterase domain-containing protein</fullName>
    </recommendedName>
</protein>
<dbReference type="GO" id="GO:0016787">
    <property type="term" value="F:hydrolase activity"/>
    <property type="evidence" value="ECO:0007669"/>
    <property type="project" value="InterPro"/>
</dbReference>
<evidence type="ECO:0000313" key="2">
    <source>
        <dbReference type="EMBL" id="MSS16332.1"/>
    </source>
</evidence>
<gene>
    <name evidence="2" type="ORF">FYJ29_00875</name>
</gene>
<feature type="domain" description="Calcineurin-like phosphoesterase" evidence="1">
    <location>
        <begin position="7"/>
        <end position="220"/>
    </location>
</feature>
<dbReference type="InterPro" id="IPR029052">
    <property type="entry name" value="Metallo-depent_PP-like"/>
</dbReference>
<comment type="caution">
    <text evidence="2">The sequence shown here is derived from an EMBL/GenBank/DDBJ whole genome shotgun (WGS) entry which is preliminary data.</text>
</comment>
<dbReference type="PANTHER" id="PTHR37844">
    <property type="entry name" value="SER/THR PROTEIN PHOSPHATASE SUPERFAMILY (AFU_ORTHOLOGUE AFUA_1G14840)"/>
    <property type="match status" value="1"/>
</dbReference>
<evidence type="ECO:0000259" key="1">
    <source>
        <dbReference type="Pfam" id="PF00149"/>
    </source>
</evidence>
<proteinExistence type="predicted"/>
<organism evidence="2 3">
    <name type="scientific">Sodaliphilus pleomorphus</name>
    <dbReference type="NCBI Taxonomy" id="2606626"/>
    <lineage>
        <taxon>Bacteria</taxon>
        <taxon>Pseudomonadati</taxon>
        <taxon>Bacteroidota</taxon>
        <taxon>Bacteroidia</taxon>
        <taxon>Bacteroidales</taxon>
        <taxon>Muribaculaceae</taxon>
        <taxon>Sodaliphilus</taxon>
    </lineage>
</organism>
<evidence type="ECO:0000313" key="3">
    <source>
        <dbReference type="Proteomes" id="UP000483362"/>
    </source>
</evidence>
<accession>A0A6L5XCX2</accession>
<dbReference type="InterPro" id="IPR004843">
    <property type="entry name" value="Calcineurin-like_PHP"/>
</dbReference>
<dbReference type="Gene3D" id="3.60.21.10">
    <property type="match status" value="1"/>
</dbReference>
<dbReference type="EMBL" id="VULT01000001">
    <property type="protein sequence ID" value="MSS16332.1"/>
    <property type="molecule type" value="Genomic_DNA"/>
</dbReference>
<sequence length="257" mass="28805">MMKLQYASDLHLENRPLSQWFAGHMPAVAGEVLLLAGDIMHLPAGESAQVPPFIDWCSRNYRLTLIVPGNHEYYGGCDVLSTLQGDYDLALRPNVHYCNNCSVMLGDVEVLLTTMWTRIAPQNAALVQEGMSDCRHIDCGGRLLEAGDYSLLHEHCTRWLDEALRRSTARCKVVVTHHCPMLLEDPRYKPNGLSDAFVVDMTRYIEQHHIDHWIYGHTHYNAGEGTRVGGTTMHCNQLAYSSHGPVTGYTRAATVDV</sequence>
<dbReference type="AlphaFoldDB" id="A0A6L5XCX2"/>
<dbReference type="Proteomes" id="UP000483362">
    <property type="component" value="Unassembled WGS sequence"/>
</dbReference>